<evidence type="ECO:0000259" key="6">
    <source>
        <dbReference type="Pfam" id="PF00483"/>
    </source>
</evidence>
<evidence type="ECO:0000313" key="7">
    <source>
        <dbReference type="EMBL" id="MEG3437009.1"/>
    </source>
</evidence>
<organism evidence="7 8">
    <name type="scientific">Pannus brasiliensis CCIBt3594</name>
    <dbReference type="NCBI Taxonomy" id="1427578"/>
    <lineage>
        <taxon>Bacteria</taxon>
        <taxon>Bacillati</taxon>
        <taxon>Cyanobacteriota</taxon>
        <taxon>Cyanophyceae</taxon>
        <taxon>Oscillatoriophycideae</taxon>
        <taxon>Chroococcales</taxon>
        <taxon>Microcystaceae</taxon>
        <taxon>Pannus</taxon>
    </lineage>
</organism>
<dbReference type="Proteomes" id="UP001328733">
    <property type="component" value="Unassembled WGS sequence"/>
</dbReference>
<proteinExistence type="inferred from homology"/>
<feature type="domain" description="Nucleotidyl transferase" evidence="6">
    <location>
        <begin position="6"/>
        <end position="285"/>
    </location>
</feature>
<comment type="catalytic activity">
    <reaction evidence="5">
        <text>alpha-D-glucose 1-phosphate + UTP + H(+) = UDP-alpha-D-glucose + diphosphate</text>
        <dbReference type="Rhea" id="RHEA:19889"/>
        <dbReference type="ChEBI" id="CHEBI:15378"/>
        <dbReference type="ChEBI" id="CHEBI:33019"/>
        <dbReference type="ChEBI" id="CHEBI:46398"/>
        <dbReference type="ChEBI" id="CHEBI:58601"/>
        <dbReference type="ChEBI" id="CHEBI:58885"/>
        <dbReference type="EC" id="2.7.7.9"/>
    </reaction>
</comment>
<sequence length="292" mass="33362">MSIVKKALIPAAGFGTRLFPASKVFKKEFFPVIDRDGRAKPIVLKLVEEVLSAGIEEIGIIIQESDRELFEDFFYRPAPEELQRKLSPENREIDRYLVDLGRRIALIPQREQEGYGHAVYQGKDWVNGEPFLLTLGDHLYRSDSEISCSKQLMEAFESYRVSTMALTQMPEEILYKAGIVGGCWLEGAEILKIDRMEEKPTPEIARSVLRVDGLRENEYLGAFGLYILESVVFERLEAQISTNQRYKGEFQLTTALDALASEGKLLGRVMRGRYLDTGMPDFYRQTIVDFRS</sequence>
<dbReference type="GO" id="GO:0006011">
    <property type="term" value="P:UDP-alpha-D-glucose metabolic process"/>
    <property type="evidence" value="ECO:0007669"/>
    <property type="project" value="InterPro"/>
</dbReference>
<keyword evidence="4" id="KW-0548">Nucleotidyltransferase</keyword>
<dbReference type="SUPFAM" id="SSF53448">
    <property type="entry name" value="Nucleotide-diphospho-sugar transferases"/>
    <property type="match status" value="1"/>
</dbReference>
<dbReference type="InterPro" id="IPR029044">
    <property type="entry name" value="Nucleotide-diphossugar_trans"/>
</dbReference>
<dbReference type="GO" id="GO:0003983">
    <property type="term" value="F:UTP:glucose-1-phosphate uridylyltransferase activity"/>
    <property type="evidence" value="ECO:0007669"/>
    <property type="project" value="UniProtKB-EC"/>
</dbReference>
<dbReference type="Gene3D" id="3.90.550.10">
    <property type="entry name" value="Spore Coat Polysaccharide Biosynthesis Protein SpsA, Chain A"/>
    <property type="match status" value="1"/>
</dbReference>
<comment type="similarity">
    <text evidence="1">Belongs to the UDPGP type 2 family.</text>
</comment>
<dbReference type="InterPro" id="IPR005771">
    <property type="entry name" value="GalU_uridylyltTrfase_bac/arc"/>
</dbReference>
<dbReference type="AlphaFoldDB" id="A0AAW9QWC3"/>
<evidence type="ECO:0000256" key="4">
    <source>
        <dbReference type="ARBA" id="ARBA00022695"/>
    </source>
</evidence>
<evidence type="ECO:0000256" key="3">
    <source>
        <dbReference type="ARBA" id="ARBA00022679"/>
    </source>
</evidence>
<dbReference type="Pfam" id="PF00483">
    <property type="entry name" value="NTP_transferase"/>
    <property type="match status" value="1"/>
</dbReference>
<name>A0AAW9QWC3_9CHRO</name>
<gene>
    <name evidence="7" type="ORF">V0288_07740</name>
</gene>
<reference evidence="7 8" key="1">
    <citation type="submission" date="2024-01" db="EMBL/GenBank/DDBJ databases">
        <title>Genomic insights into the taxonomy and metabolism of the cyanobacterium Pannus brasiliensis CCIBt3594.</title>
        <authorList>
            <person name="Machado M."/>
            <person name="Botero N.B."/>
            <person name="Andreote A.P.D."/>
            <person name="Feitosa A.M.T."/>
            <person name="Popin R."/>
            <person name="Sivonen K."/>
            <person name="Fiore M.F."/>
        </authorList>
    </citation>
    <scope>NUCLEOTIDE SEQUENCE [LARGE SCALE GENOMIC DNA]</scope>
    <source>
        <strain evidence="7 8">CCIBt3594</strain>
    </source>
</reference>
<keyword evidence="3" id="KW-0808">Transferase</keyword>
<comment type="caution">
    <text evidence="7">The sequence shown here is derived from an EMBL/GenBank/DDBJ whole genome shotgun (WGS) entry which is preliminary data.</text>
</comment>
<dbReference type="RefSeq" id="WP_332864495.1">
    <property type="nucleotide sequence ID" value="NZ_JBAFSM010000012.1"/>
</dbReference>
<evidence type="ECO:0000256" key="5">
    <source>
        <dbReference type="ARBA" id="ARBA00048128"/>
    </source>
</evidence>
<dbReference type="EMBL" id="JBAFSM010000012">
    <property type="protein sequence ID" value="MEG3437009.1"/>
    <property type="molecule type" value="Genomic_DNA"/>
</dbReference>
<dbReference type="EC" id="2.7.7.9" evidence="2"/>
<evidence type="ECO:0000256" key="2">
    <source>
        <dbReference type="ARBA" id="ARBA00012415"/>
    </source>
</evidence>
<evidence type="ECO:0000256" key="1">
    <source>
        <dbReference type="ARBA" id="ARBA00006890"/>
    </source>
</evidence>
<dbReference type="PANTHER" id="PTHR43197:SF1">
    <property type="entry name" value="UTP--GLUCOSE-1-PHOSPHATE URIDYLYLTRANSFERASE"/>
    <property type="match status" value="1"/>
</dbReference>
<accession>A0AAW9QWC3</accession>
<protein>
    <recommendedName>
        <fullName evidence="2">UTP--glucose-1-phosphate uridylyltransferase</fullName>
        <ecNumber evidence="2">2.7.7.9</ecNumber>
    </recommendedName>
</protein>
<keyword evidence="8" id="KW-1185">Reference proteome</keyword>
<dbReference type="PANTHER" id="PTHR43197">
    <property type="entry name" value="UTP--GLUCOSE-1-PHOSPHATE URIDYLYLTRANSFERASE"/>
    <property type="match status" value="1"/>
</dbReference>
<dbReference type="InterPro" id="IPR005835">
    <property type="entry name" value="NTP_transferase_dom"/>
</dbReference>
<evidence type="ECO:0000313" key="8">
    <source>
        <dbReference type="Proteomes" id="UP001328733"/>
    </source>
</evidence>